<name>A0A2N5XZE0_9GAMM</name>
<dbReference type="Pfam" id="PF06055">
    <property type="entry name" value="ExoD"/>
    <property type="match status" value="1"/>
</dbReference>
<proteinExistence type="predicted"/>
<feature type="transmembrane region" description="Helical" evidence="1">
    <location>
        <begin position="125"/>
        <end position="147"/>
    </location>
</feature>
<dbReference type="AlphaFoldDB" id="A0A2N5XZE0"/>
<evidence type="ECO:0000313" key="3">
    <source>
        <dbReference type="Proteomes" id="UP000234845"/>
    </source>
</evidence>
<protein>
    <submittedName>
        <fullName evidence="2">Exopolysaccharide biosynthesis protein</fullName>
    </submittedName>
</protein>
<dbReference type="InterPro" id="IPR010331">
    <property type="entry name" value="ExoD"/>
</dbReference>
<feature type="transmembrane region" description="Helical" evidence="1">
    <location>
        <begin position="47"/>
        <end position="76"/>
    </location>
</feature>
<dbReference type="PANTHER" id="PTHR41795:SF1">
    <property type="entry name" value="EXOPOLYSACCHARIDE SYNTHESIS PROTEIN"/>
    <property type="match status" value="1"/>
</dbReference>
<dbReference type="RefSeq" id="WP_101522476.1">
    <property type="nucleotide sequence ID" value="NZ_PKLZ01000013.1"/>
</dbReference>
<feature type="transmembrane region" description="Helical" evidence="1">
    <location>
        <begin position="153"/>
        <end position="173"/>
    </location>
</feature>
<dbReference type="OrthoDB" id="8635607at2"/>
<evidence type="ECO:0000256" key="1">
    <source>
        <dbReference type="SAM" id="Phobius"/>
    </source>
</evidence>
<accession>A0A2N5XZE0</accession>
<keyword evidence="3" id="KW-1185">Reference proteome</keyword>
<keyword evidence="1" id="KW-0472">Membrane</keyword>
<dbReference type="PIRSF" id="PIRSF033239">
    <property type="entry name" value="ExoD"/>
    <property type="match status" value="1"/>
</dbReference>
<dbReference type="EMBL" id="PKLZ01000013">
    <property type="protein sequence ID" value="PLW81469.1"/>
    <property type="molecule type" value="Genomic_DNA"/>
</dbReference>
<sequence length="200" mass="21929">MEKDLDHEVKNLEELLDQLDRATETDHSRITVEEIVSAVGTRSFAPLLLLVGVLITSPLSGIPLFPTLSAIIVALVSAQMLAGRRHFWLPPWLLHRTVPRERMKSATRWLRPSARFIDHLLKPRLIFLVKGPATVVIAVFCLIIATGMPLLELIPFSSSLAGTALGIFGLSLVSRDGLLALIAYVTAGATLWLAIYGFSL</sequence>
<keyword evidence="1" id="KW-0812">Transmembrane</keyword>
<evidence type="ECO:0000313" key="2">
    <source>
        <dbReference type="EMBL" id="PLW81469.1"/>
    </source>
</evidence>
<comment type="caution">
    <text evidence="2">The sequence shown here is derived from an EMBL/GenBank/DDBJ whole genome shotgun (WGS) entry which is preliminary data.</text>
</comment>
<dbReference type="Proteomes" id="UP000234845">
    <property type="component" value="Unassembled WGS sequence"/>
</dbReference>
<gene>
    <name evidence="2" type="ORF">CWI75_15715</name>
</gene>
<dbReference type="PANTHER" id="PTHR41795">
    <property type="entry name" value="EXOPOLYSACCHARIDE SYNTHESIS PROTEIN"/>
    <property type="match status" value="1"/>
</dbReference>
<organism evidence="2 3">
    <name type="scientific">Kineobactrum sediminis</name>
    <dbReference type="NCBI Taxonomy" id="1905677"/>
    <lineage>
        <taxon>Bacteria</taxon>
        <taxon>Pseudomonadati</taxon>
        <taxon>Pseudomonadota</taxon>
        <taxon>Gammaproteobacteria</taxon>
        <taxon>Cellvibrionales</taxon>
        <taxon>Halieaceae</taxon>
        <taxon>Kineobactrum</taxon>
    </lineage>
</organism>
<keyword evidence="1" id="KW-1133">Transmembrane helix</keyword>
<reference evidence="3" key="1">
    <citation type="submission" date="2017-11" db="EMBL/GenBank/DDBJ databases">
        <title>The draft genome sequence of Chromatocurvus sp. F02.</title>
        <authorList>
            <person name="Du Z.-J."/>
            <person name="Chang Y.-Q."/>
        </authorList>
    </citation>
    <scope>NUCLEOTIDE SEQUENCE [LARGE SCALE GENOMIC DNA]</scope>
    <source>
        <strain evidence="3">F02</strain>
    </source>
</reference>
<feature type="transmembrane region" description="Helical" evidence="1">
    <location>
        <begin position="178"/>
        <end position="198"/>
    </location>
</feature>